<keyword evidence="7" id="KW-0119">Carbohydrate metabolism</keyword>
<comment type="similarity">
    <text evidence="3">Belongs to the glycosyl hydrolase 51 family.</text>
</comment>
<evidence type="ECO:0000259" key="9">
    <source>
        <dbReference type="SMART" id="SM00813"/>
    </source>
</evidence>
<comment type="pathway">
    <text evidence="2">Glycan metabolism.</text>
</comment>
<evidence type="ECO:0000256" key="8">
    <source>
        <dbReference type="ARBA" id="ARBA00023295"/>
    </source>
</evidence>
<dbReference type="PANTHER" id="PTHR43576:SF3">
    <property type="entry name" value="ALPHA-L-ARABINOFURANOSIDASE C"/>
    <property type="match status" value="1"/>
</dbReference>
<dbReference type="GO" id="GO:0046373">
    <property type="term" value="P:L-arabinose metabolic process"/>
    <property type="evidence" value="ECO:0007669"/>
    <property type="project" value="InterPro"/>
</dbReference>
<reference evidence="10 11" key="1">
    <citation type="journal article" date="2019" name="Int. J. Syst. Evol. Microbiol.">
        <title>Anaerobacillus alkaliphilus sp. nov., a novel alkaliphilic and moderately halophilic bacterium.</title>
        <authorList>
            <person name="Borsodi A.K."/>
            <person name="Aszalos J.M."/>
            <person name="Bihari P."/>
            <person name="Nagy I."/>
            <person name="Schumann P."/>
            <person name="Sproer C."/>
            <person name="Kovacs A.L."/>
            <person name="Boka K."/>
            <person name="Dobosy P."/>
            <person name="Ovari M."/>
            <person name="Szili-Kovacs T."/>
            <person name="Toth E."/>
        </authorList>
    </citation>
    <scope>NUCLEOTIDE SEQUENCE [LARGE SCALE GENOMIC DNA]</scope>
    <source>
        <strain evidence="10 11">B16-10</strain>
    </source>
</reference>
<dbReference type="InterPro" id="IPR055235">
    <property type="entry name" value="ASD1_cat"/>
</dbReference>
<keyword evidence="6" id="KW-0378">Hydrolase</keyword>
<keyword evidence="11" id="KW-1185">Reference proteome</keyword>
<evidence type="ECO:0000256" key="7">
    <source>
        <dbReference type="ARBA" id="ARBA00023277"/>
    </source>
</evidence>
<comment type="catalytic activity">
    <reaction evidence="1">
        <text>Hydrolysis of terminal non-reducing alpha-L-arabinofuranoside residues in alpha-L-arabinosides.</text>
        <dbReference type="EC" id="3.2.1.55"/>
    </reaction>
</comment>
<dbReference type="Pfam" id="PF22848">
    <property type="entry name" value="ASD1_dom"/>
    <property type="match status" value="1"/>
</dbReference>
<evidence type="ECO:0000256" key="5">
    <source>
        <dbReference type="ARBA" id="ARBA00012670"/>
    </source>
</evidence>
<dbReference type="SMART" id="SM00813">
    <property type="entry name" value="Alpha-L-AF_C"/>
    <property type="match status" value="1"/>
</dbReference>
<evidence type="ECO:0000256" key="4">
    <source>
        <dbReference type="ARBA" id="ARBA00011165"/>
    </source>
</evidence>
<dbReference type="Proteomes" id="UP000290649">
    <property type="component" value="Unassembled WGS sequence"/>
</dbReference>
<dbReference type="InterPro" id="IPR017853">
    <property type="entry name" value="GH"/>
</dbReference>
<dbReference type="SUPFAM" id="SSF51445">
    <property type="entry name" value="(Trans)glycosidases"/>
    <property type="match status" value="1"/>
</dbReference>
<dbReference type="EMBL" id="QOUX01000047">
    <property type="protein sequence ID" value="RXI96250.1"/>
    <property type="molecule type" value="Genomic_DNA"/>
</dbReference>
<dbReference type="RefSeq" id="WP_129080229.1">
    <property type="nucleotide sequence ID" value="NZ_QOUX01000047.1"/>
</dbReference>
<organism evidence="10 11">
    <name type="scientific">Anaerobacillus alkaliphilus</name>
    <dbReference type="NCBI Taxonomy" id="1548597"/>
    <lineage>
        <taxon>Bacteria</taxon>
        <taxon>Bacillati</taxon>
        <taxon>Bacillota</taxon>
        <taxon>Bacilli</taxon>
        <taxon>Bacillales</taxon>
        <taxon>Bacillaceae</taxon>
        <taxon>Anaerobacillus</taxon>
    </lineage>
</organism>
<keyword evidence="8" id="KW-0326">Glycosidase</keyword>
<evidence type="ECO:0000256" key="6">
    <source>
        <dbReference type="ARBA" id="ARBA00022801"/>
    </source>
</evidence>
<evidence type="ECO:0000256" key="1">
    <source>
        <dbReference type="ARBA" id="ARBA00001462"/>
    </source>
</evidence>
<dbReference type="Gene3D" id="3.20.20.80">
    <property type="entry name" value="Glycosidases"/>
    <property type="match status" value="1"/>
</dbReference>
<proteinExistence type="inferred from homology"/>
<dbReference type="InterPro" id="IPR013780">
    <property type="entry name" value="Glyco_hydro_b"/>
</dbReference>
<dbReference type="Pfam" id="PF06964">
    <property type="entry name" value="Alpha-L-AF_C"/>
    <property type="match status" value="1"/>
</dbReference>
<dbReference type="GO" id="GO:0046556">
    <property type="term" value="F:alpha-L-arabinofuranosidase activity"/>
    <property type="evidence" value="ECO:0007669"/>
    <property type="project" value="UniProtKB-EC"/>
</dbReference>
<feature type="domain" description="Alpha-L-arabinofuranosidase C-terminal" evidence="9">
    <location>
        <begin position="294"/>
        <end position="494"/>
    </location>
</feature>
<dbReference type="EC" id="3.2.1.55" evidence="5"/>
<protein>
    <recommendedName>
        <fullName evidence="5">non-reducing end alpha-L-arabinofuranosidase</fullName>
        <ecNumber evidence="5">3.2.1.55</ecNumber>
    </recommendedName>
</protein>
<comment type="caution">
    <text evidence="10">The sequence shown here is derived from an EMBL/GenBank/DDBJ whole genome shotgun (WGS) entry which is preliminary data.</text>
</comment>
<dbReference type="InterPro" id="IPR010720">
    <property type="entry name" value="Alpha-L-AF_C"/>
</dbReference>
<dbReference type="PANTHER" id="PTHR43576">
    <property type="entry name" value="ALPHA-L-ARABINOFURANOSIDASE C-RELATED"/>
    <property type="match status" value="1"/>
</dbReference>
<comment type="subunit">
    <text evidence="4">Homohexamer; trimer of dimers.</text>
</comment>
<name>A0A4Q0VN36_9BACI</name>
<gene>
    <name evidence="10" type="ORF">DS745_21160</name>
</gene>
<dbReference type="SUPFAM" id="SSF51011">
    <property type="entry name" value="Glycosyl hydrolase domain"/>
    <property type="match status" value="1"/>
</dbReference>
<dbReference type="Gene3D" id="2.60.40.1180">
    <property type="entry name" value="Golgi alpha-mannosidase II"/>
    <property type="match status" value="1"/>
</dbReference>
<dbReference type="AlphaFoldDB" id="A0A4Q0VN36"/>
<evidence type="ECO:0000256" key="3">
    <source>
        <dbReference type="ARBA" id="ARBA00007186"/>
    </source>
</evidence>
<evidence type="ECO:0000313" key="11">
    <source>
        <dbReference type="Proteomes" id="UP000290649"/>
    </source>
</evidence>
<sequence>MSSLQKAKMIVDKDFRVSEIDERIYGSFIEHLGRAVYGGVYEPDHPEADEHGFRKDVIELVKQLNVPIVRYPGGNMVSAYNWEDGVGPKELRPRRLELAWRTIETNEIGTNEFVDWANLVNSQVMMAVNLGTRGIDEARNFIEYCNHPGGTYYSDLRRKHGYEKPHKINTWCLGNEMDGPWQIGHKTAEEYGRLALETAKAMRLVDPTIELVACGSSNTGMPTFPQYEATTLEHTYDAIDYISLHQYYGNRSNDTASYLAKSMDMEHFIKTIISTCDYVKAKKRSKKTINLSFDEWNVWYHSNGQDRQIEPWSIAPPQLEDVYNFEDALLVGSMLMTFLRNSDRVKIACMAQLVNVIAPIMTQKGGKAWKQTIFYPYAHVSAFGRGVALQPVVSSPKYDSKEFTDVPYLDSAAVYNEEKSEVTIFAVNRHLEEALPLSCDVRSFGDYEIIEHIVLEHDDLKAVNTIEAQTVQPHSNGVSSLNNGFIEANLSKASWNVIRLRKK</sequence>
<evidence type="ECO:0000313" key="10">
    <source>
        <dbReference type="EMBL" id="RXI96250.1"/>
    </source>
</evidence>
<evidence type="ECO:0000256" key="2">
    <source>
        <dbReference type="ARBA" id="ARBA00004881"/>
    </source>
</evidence>
<dbReference type="GO" id="GO:0000272">
    <property type="term" value="P:polysaccharide catabolic process"/>
    <property type="evidence" value="ECO:0007669"/>
    <property type="project" value="TreeGrafter"/>
</dbReference>
<accession>A0A4Q0VN36</accession>
<dbReference type="OrthoDB" id="9758333at2"/>